<evidence type="ECO:0000313" key="1">
    <source>
        <dbReference type="EMBL" id="CAG8763558.1"/>
    </source>
</evidence>
<evidence type="ECO:0000313" key="2">
    <source>
        <dbReference type="Proteomes" id="UP000789920"/>
    </source>
</evidence>
<dbReference type="Proteomes" id="UP000789920">
    <property type="component" value="Unassembled WGS sequence"/>
</dbReference>
<reference evidence="1" key="1">
    <citation type="submission" date="2021-06" db="EMBL/GenBank/DDBJ databases">
        <authorList>
            <person name="Kallberg Y."/>
            <person name="Tangrot J."/>
            <person name="Rosling A."/>
        </authorList>
    </citation>
    <scope>NUCLEOTIDE SEQUENCE</scope>
    <source>
        <strain evidence="1">MA461A</strain>
    </source>
</reference>
<accession>A0ACA9QRI5</accession>
<dbReference type="EMBL" id="CAJVQC010037330">
    <property type="protein sequence ID" value="CAG8763558.1"/>
    <property type="molecule type" value="Genomic_DNA"/>
</dbReference>
<gene>
    <name evidence="1" type="ORF">RPERSI_LOCUS15518</name>
</gene>
<organism evidence="1 2">
    <name type="scientific">Racocetra persica</name>
    <dbReference type="NCBI Taxonomy" id="160502"/>
    <lineage>
        <taxon>Eukaryota</taxon>
        <taxon>Fungi</taxon>
        <taxon>Fungi incertae sedis</taxon>
        <taxon>Mucoromycota</taxon>
        <taxon>Glomeromycotina</taxon>
        <taxon>Glomeromycetes</taxon>
        <taxon>Diversisporales</taxon>
        <taxon>Gigasporaceae</taxon>
        <taxon>Racocetra</taxon>
    </lineage>
</organism>
<protein>
    <submittedName>
        <fullName evidence="1">2339_t:CDS:1</fullName>
    </submittedName>
</protein>
<comment type="caution">
    <text evidence="1">The sequence shown here is derived from an EMBL/GenBank/DDBJ whole genome shotgun (WGS) entry which is preliminary data.</text>
</comment>
<name>A0ACA9QRI5_9GLOM</name>
<feature type="non-terminal residue" evidence="1">
    <location>
        <position position="1"/>
    </location>
</feature>
<sequence length="256" mass="29442">DNSGDLRMYAKSVKSTTKYAIIDEDEVVGKWKNVSSDDNDDDDVAPATFVLSFNSYESIDYTELANEENSKRWRPIGADEDEAPQIVQNLTESLDNDPVEDPSPKRKKRRTHSSDKRMASGLSVGLQTVDEVKRDLERIEKETKDKLNMDPSRSGRDAETVYRDKYDDKELNEEQKSKERWNDPAALFLTKKSKKKEPSRPKYQGPPPPPNRFNIPPGYRWDGIDRSNGFERAYFEKRNARSAMAGEAYSWSVEDM</sequence>
<keyword evidence="2" id="KW-1185">Reference proteome</keyword>
<proteinExistence type="predicted"/>